<evidence type="ECO:0008006" key="4">
    <source>
        <dbReference type="Google" id="ProtNLM"/>
    </source>
</evidence>
<name>A0ABR4HHR6_9EURO</name>
<protein>
    <recommendedName>
        <fullName evidence="4">Secreted protein</fullName>
    </recommendedName>
</protein>
<comment type="caution">
    <text evidence="2">The sequence shown here is derived from an EMBL/GenBank/DDBJ whole genome shotgun (WGS) entry which is preliminary data.</text>
</comment>
<accession>A0ABR4HHR6</accession>
<gene>
    <name evidence="2" type="ORF">BJX63DRAFT_188174</name>
</gene>
<keyword evidence="3" id="KW-1185">Reference proteome</keyword>
<dbReference type="EMBL" id="JBFXLT010000030">
    <property type="protein sequence ID" value="KAL2815016.1"/>
    <property type="molecule type" value="Genomic_DNA"/>
</dbReference>
<organism evidence="2 3">
    <name type="scientific">Aspergillus granulosus</name>
    <dbReference type="NCBI Taxonomy" id="176169"/>
    <lineage>
        <taxon>Eukaryota</taxon>
        <taxon>Fungi</taxon>
        <taxon>Dikarya</taxon>
        <taxon>Ascomycota</taxon>
        <taxon>Pezizomycotina</taxon>
        <taxon>Eurotiomycetes</taxon>
        <taxon>Eurotiomycetidae</taxon>
        <taxon>Eurotiales</taxon>
        <taxon>Aspergillaceae</taxon>
        <taxon>Aspergillus</taxon>
        <taxon>Aspergillus subgen. Nidulantes</taxon>
    </lineage>
</organism>
<sequence>MSVWIGWSCSLPLRLAVGGRLEPHTIGRSTAAGHEQEHGSEVRDFQDEFARIHLGEEAEERGELRSDHDLGNQGAKDGTRVSAKYRCRRETAAIPLHRAISQVFISNGFFICQGGVSG</sequence>
<evidence type="ECO:0000256" key="1">
    <source>
        <dbReference type="SAM" id="MobiDB-lite"/>
    </source>
</evidence>
<dbReference type="Proteomes" id="UP001610334">
    <property type="component" value="Unassembled WGS sequence"/>
</dbReference>
<proteinExistence type="predicted"/>
<feature type="compositionally biased region" description="Basic and acidic residues" evidence="1">
    <location>
        <begin position="57"/>
        <end position="70"/>
    </location>
</feature>
<evidence type="ECO:0000313" key="2">
    <source>
        <dbReference type="EMBL" id="KAL2815016.1"/>
    </source>
</evidence>
<evidence type="ECO:0000313" key="3">
    <source>
        <dbReference type="Proteomes" id="UP001610334"/>
    </source>
</evidence>
<reference evidence="2 3" key="1">
    <citation type="submission" date="2024-07" db="EMBL/GenBank/DDBJ databases">
        <title>Section-level genome sequencing and comparative genomics of Aspergillus sections Usti and Cavernicolus.</title>
        <authorList>
            <consortium name="Lawrence Berkeley National Laboratory"/>
            <person name="Nybo J.L."/>
            <person name="Vesth T.C."/>
            <person name="Theobald S."/>
            <person name="Frisvad J.C."/>
            <person name="Larsen T.O."/>
            <person name="Kjaerboelling I."/>
            <person name="Rothschild-Mancinelli K."/>
            <person name="Lyhne E.K."/>
            <person name="Kogle M.E."/>
            <person name="Barry K."/>
            <person name="Clum A."/>
            <person name="Na H."/>
            <person name="Ledsgaard L."/>
            <person name="Lin J."/>
            <person name="Lipzen A."/>
            <person name="Kuo A."/>
            <person name="Riley R."/>
            <person name="Mondo S."/>
            <person name="Labutti K."/>
            <person name="Haridas S."/>
            <person name="Pangalinan J."/>
            <person name="Salamov A.A."/>
            <person name="Simmons B.A."/>
            <person name="Magnuson J.K."/>
            <person name="Chen J."/>
            <person name="Drula E."/>
            <person name="Henrissat B."/>
            <person name="Wiebenga A."/>
            <person name="Lubbers R.J."/>
            <person name="Gomes A.C."/>
            <person name="Makela M.R."/>
            <person name="Stajich J."/>
            <person name="Grigoriev I.V."/>
            <person name="Mortensen U.H."/>
            <person name="De Vries R.P."/>
            <person name="Baker S.E."/>
            <person name="Andersen M.R."/>
        </authorList>
    </citation>
    <scope>NUCLEOTIDE SEQUENCE [LARGE SCALE GENOMIC DNA]</scope>
    <source>
        <strain evidence="2 3">CBS 588.65</strain>
    </source>
</reference>
<feature type="region of interest" description="Disordered" evidence="1">
    <location>
        <begin position="57"/>
        <end position="82"/>
    </location>
</feature>